<dbReference type="EMBL" id="JAOB01000042">
    <property type="protein sequence ID" value="EUA42758.1"/>
    <property type="molecule type" value="Genomic_DNA"/>
</dbReference>
<evidence type="ECO:0000313" key="1">
    <source>
        <dbReference type="EMBL" id="EUA42758.1"/>
    </source>
</evidence>
<dbReference type="AlphaFoldDB" id="X8BHQ7"/>
<organism evidence="1">
    <name type="scientific">Mycobacterium xenopi 4042</name>
    <dbReference type="NCBI Taxonomy" id="1299334"/>
    <lineage>
        <taxon>Bacteria</taxon>
        <taxon>Bacillati</taxon>
        <taxon>Actinomycetota</taxon>
        <taxon>Actinomycetes</taxon>
        <taxon>Mycobacteriales</taxon>
        <taxon>Mycobacteriaceae</taxon>
        <taxon>Mycobacterium</taxon>
    </lineage>
</organism>
<proteinExistence type="predicted"/>
<comment type="caution">
    <text evidence="1">The sequence shown here is derived from an EMBL/GenBank/DDBJ whole genome shotgun (WGS) entry which is preliminary data.</text>
</comment>
<gene>
    <name evidence="1" type="ORF">I553_6618</name>
</gene>
<sequence>MALADSLTPRISSAAHIATKTIAGKLITRAQNPMVPPKSLAAAGIQRRC</sequence>
<accession>X8BHQ7</accession>
<name>X8BHQ7_MYCXE</name>
<reference evidence="1" key="1">
    <citation type="submission" date="2014-01" db="EMBL/GenBank/DDBJ databases">
        <authorList>
            <person name="Brown-Elliot B."/>
            <person name="Wallace R."/>
            <person name="Lenaerts A."/>
            <person name="Ordway D."/>
            <person name="DeGroote M.A."/>
            <person name="Parker T."/>
            <person name="Sizemore C."/>
            <person name="Tallon L.J."/>
            <person name="Sadzewicz L.K."/>
            <person name="Sengamalay N."/>
            <person name="Fraser C.M."/>
            <person name="Hine E."/>
            <person name="Shefchek K.A."/>
            <person name="Das S.P."/>
            <person name="Tettelin H."/>
        </authorList>
    </citation>
    <scope>NUCLEOTIDE SEQUENCE [LARGE SCALE GENOMIC DNA]</scope>
    <source>
        <strain evidence="1">4042</strain>
    </source>
</reference>
<protein>
    <submittedName>
        <fullName evidence="1">Uncharacterized protein</fullName>
    </submittedName>
</protein>